<proteinExistence type="predicted"/>
<gene>
    <name evidence="1" type="ORF">GCM10010347_28250</name>
</gene>
<reference evidence="2" key="1">
    <citation type="journal article" date="2019" name="Int. J. Syst. Evol. Microbiol.">
        <title>The Global Catalogue of Microorganisms (GCM) 10K type strain sequencing project: providing services to taxonomists for standard genome sequencing and annotation.</title>
        <authorList>
            <consortium name="The Broad Institute Genomics Platform"/>
            <consortium name="The Broad Institute Genome Sequencing Center for Infectious Disease"/>
            <person name="Wu L."/>
            <person name="Ma J."/>
        </authorList>
    </citation>
    <scope>NUCLEOTIDE SEQUENCE [LARGE SCALE GENOMIC DNA]</scope>
    <source>
        <strain evidence="2">JCM 4738</strain>
    </source>
</reference>
<organism evidence="1 2">
    <name type="scientific">Streptomyces cirratus</name>
    <dbReference type="NCBI Taxonomy" id="68187"/>
    <lineage>
        <taxon>Bacteria</taxon>
        <taxon>Bacillati</taxon>
        <taxon>Actinomycetota</taxon>
        <taxon>Actinomycetes</taxon>
        <taxon>Kitasatosporales</taxon>
        <taxon>Streptomycetaceae</taxon>
        <taxon>Streptomyces</taxon>
    </lineage>
</organism>
<evidence type="ECO:0000313" key="2">
    <source>
        <dbReference type="Proteomes" id="UP000642673"/>
    </source>
</evidence>
<name>A0ABQ3ESM7_9ACTN</name>
<evidence type="ECO:0000313" key="1">
    <source>
        <dbReference type="EMBL" id="GHB56519.1"/>
    </source>
</evidence>
<comment type="caution">
    <text evidence="1">The sequence shown here is derived from an EMBL/GenBank/DDBJ whole genome shotgun (WGS) entry which is preliminary data.</text>
</comment>
<evidence type="ECO:0008006" key="3">
    <source>
        <dbReference type="Google" id="ProtNLM"/>
    </source>
</evidence>
<keyword evidence="2" id="KW-1185">Reference proteome</keyword>
<sequence>MNGMNTAELIEYRIQHLRDRLAREDIAELGVRIEMHGATAHLSGSVASADCRAEVLRIAGEELAGVAWHQDVTVNCAAPPDHSEELS</sequence>
<dbReference type="RefSeq" id="WP_190184452.1">
    <property type="nucleotide sequence ID" value="NZ_BMVP01000004.1"/>
</dbReference>
<protein>
    <recommendedName>
        <fullName evidence="3">BON domain-containing protein</fullName>
    </recommendedName>
</protein>
<dbReference type="Proteomes" id="UP000642673">
    <property type="component" value="Unassembled WGS sequence"/>
</dbReference>
<dbReference type="EMBL" id="BMVP01000004">
    <property type="protein sequence ID" value="GHB56519.1"/>
    <property type="molecule type" value="Genomic_DNA"/>
</dbReference>
<accession>A0ABQ3ESM7</accession>